<feature type="transmembrane region" description="Helical" evidence="1">
    <location>
        <begin position="460"/>
        <end position="479"/>
    </location>
</feature>
<evidence type="ECO:0000313" key="4">
    <source>
        <dbReference type="Proteomes" id="UP000307943"/>
    </source>
</evidence>
<keyword evidence="1" id="KW-1133">Transmembrane helix</keyword>
<dbReference type="SUPFAM" id="SSF53187">
    <property type="entry name" value="Zn-dependent exopeptidases"/>
    <property type="match status" value="1"/>
</dbReference>
<keyword evidence="1" id="KW-0472">Membrane</keyword>
<feature type="transmembrane region" description="Helical" evidence="1">
    <location>
        <begin position="508"/>
        <end position="530"/>
    </location>
</feature>
<dbReference type="Proteomes" id="UP000307943">
    <property type="component" value="Unassembled WGS sequence"/>
</dbReference>
<feature type="transmembrane region" description="Helical" evidence="1">
    <location>
        <begin position="362"/>
        <end position="381"/>
    </location>
</feature>
<dbReference type="AlphaFoldDB" id="A0A5C4T0M2"/>
<dbReference type="GO" id="GO:0008235">
    <property type="term" value="F:metalloexopeptidase activity"/>
    <property type="evidence" value="ECO:0007669"/>
    <property type="project" value="InterPro"/>
</dbReference>
<dbReference type="PANTHER" id="PTHR12147:SF26">
    <property type="entry name" value="PEPTIDASE M28 DOMAIN-CONTAINING PROTEIN"/>
    <property type="match status" value="1"/>
</dbReference>
<dbReference type="InterPro" id="IPR045175">
    <property type="entry name" value="M28_fam"/>
</dbReference>
<feature type="domain" description="Peptidase M28" evidence="2">
    <location>
        <begin position="140"/>
        <end position="328"/>
    </location>
</feature>
<dbReference type="RefSeq" id="WP_139605895.1">
    <property type="nucleotide sequence ID" value="NZ_VDCQ01000056.1"/>
</dbReference>
<accession>A0A5C4T0M2</accession>
<evidence type="ECO:0000259" key="2">
    <source>
        <dbReference type="Pfam" id="PF04389"/>
    </source>
</evidence>
<gene>
    <name evidence="3" type="ORF">FE784_29735</name>
</gene>
<dbReference type="GO" id="GO:0006508">
    <property type="term" value="P:proteolysis"/>
    <property type="evidence" value="ECO:0007669"/>
    <property type="project" value="InterPro"/>
</dbReference>
<evidence type="ECO:0000256" key="1">
    <source>
        <dbReference type="SAM" id="Phobius"/>
    </source>
</evidence>
<sequence>MHRIAAMSLIIIVLATGIWLGIQPLKPPSPPSESDADYPAYHQMMANLKAMTLAPHPSGSEELASVRAYLLAQIRAMGLEATIEKVRYTVADVEADILERNGAPKFNNNHVGEPPPADAFKDTIRRRAHFDENDEVVLQNILVKLDAPGTDRGILLSAHYDTKPTTPGAADDMISVSAMLEAMREQADKANLRSDLYFLFTDGEELGALGAKAFVQSHPELLDTIDLVVNFEARGNRGGLLMFETSDDNLDAVRYFQSASSRPLAYSFTTALYRRMPNGTDLTHYLKAGYTGLNFAAAEGVEHYHRLSDSFENLDRGTAYHFLQTVMEMANHAASEPFQDSRRQDSLYFPLFPGHLAVMSRAASYALSAAAALFAVWWMIVQIRTDKVRLRMIFVEAGWLLGGVVGAALFSWGIVFGLTRLMQLDESTNNDTVFLSVILALGACVLAAGSLLVRKLSLRQAIAGLVPLLLLLIVGSAALFQDISYLFSFATLGILVVALLDRYRIGRWIATAVVGAGIGFLYAPVCWLIYVLFMLPFAPVVAAISVIPISMAAALLATTSKDASGPNRSAALFTSS</sequence>
<reference evidence="3 4" key="1">
    <citation type="submission" date="2019-05" db="EMBL/GenBank/DDBJ databases">
        <title>We sequenced the genome of Paenibacillus hemerocallicola KCTC 33185 for further insight into its adaptation and study the phylogeny of Paenibacillus.</title>
        <authorList>
            <person name="Narsing Rao M.P."/>
        </authorList>
    </citation>
    <scope>NUCLEOTIDE SEQUENCE [LARGE SCALE GENOMIC DNA]</scope>
    <source>
        <strain evidence="3 4">KCTC 33185</strain>
    </source>
</reference>
<keyword evidence="1" id="KW-0812">Transmembrane</keyword>
<feature type="transmembrane region" description="Helical" evidence="1">
    <location>
        <begin position="434"/>
        <end position="453"/>
    </location>
</feature>
<comment type="caution">
    <text evidence="3">The sequence shown here is derived from an EMBL/GenBank/DDBJ whole genome shotgun (WGS) entry which is preliminary data.</text>
</comment>
<name>A0A5C4T0M2_9BACL</name>
<feature type="transmembrane region" description="Helical" evidence="1">
    <location>
        <begin position="536"/>
        <end position="558"/>
    </location>
</feature>
<feature type="transmembrane region" description="Helical" evidence="1">
    <location>
        <begin position="485"/>
        <end position="501"/>
    </location>
</feature>
<dbReference type="OrthoDB" id="9762302at2"/>
<dbReference type="Pfam" id="PF04389">
    <property type="entry name" value="Peptidase_M28"/>
    <property type="match status" value="1"/>
</dbReference>
<proteinExistence type="predicted"/>
<dbReference type="Gene3D" id="3.40.630.10">
    <property type="entry name" value="Zn peptidases"/>
    <property type="match status" value="1"/>
</dbReference>
<keyword evidence="4" id="KW-1185">Reference proteome</keyword>
<evidence type="ECO:0000313" key="3">
    <source>
        <dbReference type="EMBL" id="TNJ62601.1"/>
    </source>
</evidence>
<dbReference type="InterPro" id="IPR007484">
    <property type="entry name" value="Peptidase_M28"/>
</dbReference>
<dbReference type="PANTHER" id="PTHR12147">
    <property type="entry name" value="METALLOPEPTIDASE M28 FAMILY MEMBER"/>
    <property type="match status" value="1"/>
</dbReference>
<dbReference type="EMBL" id="VDCQ01000056">
    <property type="protein sequence ID" value="TNJ62601.1"/>
    <property type="molecule type" value="Genomic_DNA"/>
</dbReference>
<protein>
    <submittedName>
        <fullName evidence="3">M28 family peptidase</fullName>
    </submittedName>
</protein>
<feature type="transmembrane region" description="Helical" evidence="1">
    <location>
        <begin position="393"/>
        <end position="414"/>
    </location>
</feature>
<organism evidence="3 4">
    <name type="scientific">Paenibacillus hemerocallicola</name>
    <dbReference type="NCBI Taxonomy" id="1172614"/>
    <lineage>
        <taxon>Bacteria</taxon>
        <taxon>Bacillati</taxon>
        <taxon>Bacillota</taxon>
        <taxon>Bacilli</taxon>
        <taxon>Bacillales</taxon>
        <taxon>Paenibacillaceae</taxon>
        <taxon>Paenibacillus</taxon>
    </lineage>
</organism>